<dbReference type="InterPro" id="IPR027417">
    <property type="entry name" value="P-loop_NTPase"/>
</dbReference>
<gene>
    <name evidence="16" type="ORF">FD754_009038</name>
</gene>
<evidence type="ECO:0000256" key="10">
    <source>
        <dbReference type="ARBA" id="ARBA00023134"/>
    </source>
</evidence>
<comment type="subunit">
    <text evidence="12">Component of the Pelota-HBS1L complex, also named Dom34-Hbs1 complex, composed of PELO and HBS1L. Interacts with the SKI complex.</text>
</comment>
<comment type="function">
    <text evidence="11">GTPase component of the Pelota-HBS1L complex, a complex that recognizes stalled ribosomes and triggers the No-Go Decay (NGD) pathway. The Pelota-HBS1L complex recognizes ribosomes stalled at the 3' end of an mRNA and engages stalled ribosomes by destabilizing mRNA in the mRNA channel. Following mRNA extraction from stalled ribosomes by the SKI complex, the Pelota-HBS1L complex promotes recruitment of ABCE1, which drives the disassembly of stalled ribosomes, followed by degradation of damaged mRNAs as part of the NGD pathway.</text>
</comment>
<evidence type="ECO:0000256" key="11">
    <source>
        <dbReference type="ARBA" id="ARBA00045849"/>
    </source>
</evidence>
<keyword evidence="7" id="KW-0378">Hydrolase</keyword>
<proteinExistence type="predicted"/>
<feature type="region of interest" description="Disordered" evidence="14">
    <location>
        <begin position="1"/>
        <end position="26"/>
    </location>
</feature>
<keyword evidence="4" id="KW-0597">Phosphoprotein</keyword>
<comment type="catalytic activity">
    <reaction evidence="13">
        <text>GTP + H2O = GDP + phosphate + H(+)</text>
        <dbReference type="Rhea" id="RHEA:19669"/>
        <dbReference type="ChEBI" id="CHEBI:15377"/>
        <dbReference type="ChEBI" id="CHEBI:15378"/>
        <dbReference type="ChEBI" id="CHEBI:37565"/>
        <dbReference type="ChEBI" id="CHEBI:43474"/>
        <dbReference type="ChEBI" id="CHEBI:58189"/>
    </reaction>
    <physiologicalReaction direction="left-to-right" evidence="13">
        <dbReference type="Rhea" id="RHEA:19670"/>
    </physiologicalReaction>
</comment>
<dbReference type="FunFam" id="2.40.30.10:FF:000020">
    <property type="entry name" value="Translation elongation factor EF-1"/>
    <property type="match status" value="1"/>
</dbReference>
<dbReference type="PROSITE" id="PS51722">
    <property type="entry name" value="G_TR_2"/>
    <property type="match status" value="1"/>
</dbReference>
<keyword evidence="3" id="KW-0963">Cytoplasm</keyword>
<dbReference type="FunFam" id="3.40.50.300:FF:000204">
    <property type="entry name" value="Translation elongation factor Tu"/>
    <property type="match status" value="1"/>
</dbReference>
<dbReference type="InterPro" id="IPR000795">
    <property type="entry name" value="T_Tr_GTP-bd_dom"/>
</dbReference>
<dbReference type="EMBL" id="VCEA01000001">
    <property type="protein sequence ID" value="KAB0364882.1"/>
    <property type="molecule type" value="Genomic_DNA"/>
</dbReference>
<dbReference type="GO" id="GO:0005525">
    <property type="term" value="F:GTP binding"/>
    <property type="evidence" value="ECO:0007669"/>
    <property type="project" value="UniProtKB-KW"/>
</dbReference>
<dbReference type="Pfam" id="PF08938">
    <property type="entry name" value="HBS1_N"/>
    <property type="match status" value="1"/>
</dbReference>
<evidence type="ECO:0000313" key="16">
    <source>
        <dbReference type="EMBL" id="KAB0364882.1"/>
    </source>
</evidence>
<dbReference type="CDD" id="cd01883">
    <property type="entry name" value="EF1_alpha"/>
    <property type="match status" value="1"/>
</dbReference>
<evidence type="ECO:0000256" key="9">
    <source>
        <dbReference type="ARBA" id="ARBA00022917"/>
    </source>
</evidence>
<name>A0A5N3WSS4_MUNMU</name>
<dbReference type="GO" id="GO:0003924">
    <property type="term" value="F:GTPase activity"/>
    <property type="evidence" value="ECO:0007669"/>
    <property type="project" value="InterPro"/>
</dbReference>
<dbReference type="GO" id="GO:0006417">
    <property type="term" value="P:regulation of translation"/>
    <property type="evidence" value="ECO:0007669"/>
    <property type="project" value="UniProtKB-KW"/>
</dbReference>
<keyword evidence="10" id="KW-0342">GTP-binding</keyword>
<dbReference type="PRINTS" id="PR00315">
    <property type="entry name" value="ELONGATNFCT"/>
</dbReference>
<evidence type="ECO:0000259" key="15">
    <source>
        <dbReference type="PROSITE" id="PS51722"/>
    </source>
</evidence>
<dbReference type="InterPro" id="IPR050100">
    <property type="entry name" value="TRAFAC_GTPase_members"/>
</dbReference>
<evidence type="ECO:0000313" key="17">
    <source>
        <dbReference type="Proteomes" id="UP000326458"/>
    </source>
</evidence>
<comment type="caution">
    <text evidence="16">The sequence shown here is derived from an EMBL/GenBank/DDBJ whole genome shotgun (WGS) entry which is preliminary data.</text>
</comment>
<sequence>MARHRNVRGCNYDEDFEDDDLYGQSVEDDDSVEPIEEYDYEDLKEFSSSLVNHQLSGIDQARLYSCLDHMREVLGDAVPDDTLIEAVLKNKFDVQKALSVVLEQDKLQNLKVRSEGAISTGKIAKGKSIDSQSSQSESEIVPKVTKITVSGKKQTMGFEVPRVTAEENGHSFHTPQKGQSSEETNLVSSDVLESASKSALPSYTIQASEEQSSTPTPKCQGGKQLLNLVVIGHVDAGKSTLMGHLLYLLGDINKRTMHEHEQESKKAGRASFAYAWVLGETGEGRERGVTVDVAITSMDAPGQKDFIPNMITGAAQADVAVLVVDASRGEFEAGFETGGQTREHGLLFRSLGVTQLAVAVNKMDQVNWQQERFQEITGKLGHFLKQAGFKESDVAFIPTSGLSGKNLIARSQSSELTKWYKGLCLLEQIDSFKPPQRSIDKPFRLCVSDVFKDQGSGFCVTGKIEAGYIQTGDRLLAMPPNETCTAKGIPLQNSFVKQPLH</sequence>
<dbReference type="GO" id="GO:0003746">
    <property type="term" value="F:translation elongation factor activity"/>
    <property type="evidence" value="ECO:0007669"/>
    <property type="project" value="UniProtKB-KW"/>
</dbReference>
<keyword evidence="17" id="KW-1185">Reference proteome</keyword>
<dbReference type="InterPro" id="IPR037189">
    <property type="entry name" value="HBS1-like_N_sf"/>
</dbReference>
<dbReference type="Gene3D" id="1.10.8.10">
    <property type="entry name" value="DNA helicase RuvA subunit, C-terminal domain"/>
    <property type="match status" value="1"/>
</dbReference>
<evidence type="ECO:0000256" key="12">
    <source>
        <dbReference type="ARBA" id="ARBA00047094"/>
    </source>
</evidence>
<evidence type="ECO:0000256" key="13">
    <source>
        <dbReference type="ARBA" id="ARBA00049117"/>
    </source>
</evidence>
<keyword evidence="6" id="KW-0251">Elongation factor</keyword>
<evidence type="ECO:0000256" key="1">
    <source>
        <dbReference type="ARBA" id="ARBA00004496"/>
    </source>
</evidence>
<evidence type="ECO:0000256" key="7">
    <source>
        <dbReference type="ARBA" id="ARBA00022801"/>
    </source>
</evidence>
<dbReference type="SUPFAM" id="SSF52540">
    <property type="entry name" value="P-loop containing nucleoside triphosphate hydrolases"/>
    <property type="match status" value="1"/>
</dbReference>
<reference evidence="16 17" key="1">
    <citation type="submission" date="2019-06" db="EMBL/GenBank/DDBJ databases">
        <title>Discovery of a novel chromosome fission-fusion reversal in muntjac.</title>
        <authorList>
            <person name="Mudd A.B."/>
            <person name="Bredeson J.V."/>
            <person name="Baum R."/>
            <person name="Hockemeyer D."/>
            <person name="Rokhsar D.S."/>
        </authorList>
    </citation>
    <scope>NUCLEOTIDE SEQUENCE [LARGE SCALE GENOMIC DNA]</scope>
    <source>
        <strain evidence="16">UTSW_UCB_Mm</strain>
        <tissue evidence="16">Fibroblast cell line</tissue>
    </source>
</reference>
<keyword evidence="9" id="KW-0648">Protein biosynthesis</keyword>
<dbReference type="InterPro" id="IPR009000">
    <property type="entry name" value="Transl_B-barrel_sf"/>
</dbReference>
<organism evidence="16 17">
    <name type="scientific">Muntiacus muntjak</name>
    <name type="common">Barking deer</name>
    <name type="synonym">Indian muntjac</name>
    <dbReference type="NCBI Taxonomy" id="9888"/>
    <lineage>
        <taxon>Eukaryota</taxon>
        <taxon>Metazoa</taxon>
        <taxon>Chordata</taxon>
        <taxon>Craniata</taxon>
        <taxon>Vertebrata</taxon>
        <taxon>Euteleostomi</taxon>
        <taxon>Mammalia</taxon>
        <taxon>Eutheria</taxon>
        <taxon>Laurasiatheria</taxon>
        <taxon>Artiodactyla</taxon>
        <taxon>Ruminantia</taxon>
        <taxon>Pecora</taxon>
        <taxon>Cervidae</taxon>
        <taxon>Muntiacinae</taxon>
        <taxon>Muntiacus</taxon>
    </lineage>
</organism>
<dbReference type="Gene3D" id="3.40.50.300">
    <property type="entry name" value="P-loop containing nucleotide triphosphate hydrolases"/>
    <property type="match status" value="1"/>
</dbReference>
<dbReference type="AlphaFoldDB" id="A0A5N3WSS4"/>
<dbReference type="Proteomes" id="UP000326458">
    <property type="component" value="Unassembled WGS sequence"/>
</dbReference>
<dbReference type="PANTHER" id="PTHR23115">
    <property type="entry name" value="TRANSLATION FACTOR"/>
    <property type="match status" value="1"/>
</dbReference>
<dbReference type="Gene3D" id="2.40.30.10">
    <property type="entry name" value="Translation factors"/>
    <property type="match status" value="1"/>
</dbReference>
<dbReference type="CDD" id="cd16267">
    <property type="entry name" value="HBS1-like_II"/>
    <property type="match status" value="1"/>
</dbReference>
<feature type="region of interest" description="Disordered" evidence="14">
    <location>
        <begin position="169"/>
        <end position="191"/>
    </location>
</feature>
<evidence type="ECO:0000256" key="14">
    <source>
        <dbReference type="SAM" id="MobiDB-lite"/>
    </source>
</evidence>
<dbReference type="InterPro" id="IPR015033">
    <property type="entry name" value="HBS1-like_N"/>
</dbReference>
<keyword evidence="5" id="KW-0547">Nucleotide-binding</keyword>
<dbReference type="SUPFAM" id="SSF109732">
    <property type="entry name" value="HBS1-like domain"/>
    <property type="match status" value="1"/>
</dbReference>
<feature type="compositionally biased region" description="Acidic residues" evidence="14">
    <location>
        <begin position="12"/>
        <end position="26"/>
    </location>
</feature>
<evidence type="ECO:0000256" key="2">
    <source>
        <dbReference type="ARBA" id="ARBA00015186"/>
    </source>
</evidence>
<feature type="domain" description="Tr-type G" evidence="15">
    <location>
        <begin position="223"/>
        <end position="437"/>
    </location>
</feature>
<feature type="compositionally biased region" description="Polar residues" evidence="14">
    <location>
        <begin position="171"/>
        <end position="188"/>
    </location>
</feature>
<dbReference type="FunFam" id="1.10.8.10:FF:000039">
    <property type="entry name" value="HBS1-like translational GTPase"/>
    <property type="match status" value="1"/>
</dbReference>
<dbReference type="SUPFAM" id="SSF50447">
    <property type="entry name" value="Translation proteins"/>
    <property type="match status" value="1"/>
</dbReference>
<evidence type="ECO:0000256" key="8">
    <source>
        <dbReference type="ARBA" id="ARBA00022845"/>
    </source>
</evidence>
<keyword evidence="8" id="KW-0810">Translation regulation</keyword>
<accession>A0A5N3WSS4</accession>
<dbReference type="GO" id="GO:0005737">
    <property type="term" value="C:cytoplasm"/>
    <property type="evidence" value="ECO:0007669"/>
    <property type="project" value="UniProtKB-SubCell"/>
</dbReference>
<evidence type="ECO:0000256" key="3">
    <source>
        <dbReference type="ARBA" id="ARBA00022490"/>
    </source>
</evidence>
<evidence type="ECO:0000256" key="6">
    <source>
        <dbReference type="ARBA" id="ARBA00022768"/>
    </source>
</evidence>
<evidence type="ECO:0000256" key="4">
    <source>
        <dbReference type="ARBA" id="ARBA00022553"/>
    </source>
</evidence>
<protein>
    <recommendedName>
        <fullName evidence="2">HBS1-like protein</fullName>
    </recommendedName>
</protein>
<evidence type="ECO:0000256" key="5">
    <source>
        <dbReference type="ARBA" id="ARBA00022741"/>
    </source>
</evidence>
<dbReference type="Pfam" id="PF00009">
    <property type="entry name" value="GTP_EFTU"/>
    <property type="match status" value="1"/>
</dbReference>
<comment type="subcellular location">
    <subcellularLocation>
        <location evidence="1">Cytoplasm</location>
    </subcellularLocation>
</comment>